<dbReference type="SUPFAM" id="SSF47413">
    <property type="entry name" value="lambda repressor-like DNA-binding domains"/>
    <property type="match status" value="1"/>
</dbReference>
<evidence type="ECO:0000259" key="2">
    <source>
        <dbReference type="PROSITE" id="PS50943"/>
    </source>
</evidence>
<dbReference type="RefSeq" id="WP_398353360.1">
    <property type="nucleotide sequence ID" value="NZ_CBDRGV010000016.1"/>
</dbReference>
<dbReference type="Gene3D" id="1.10.260.40">
    <property type="entry name" value="lambda repressor-like DNA-binding domains"/>
    <property type="match status" value="1"/>
</dbReference>
<dbReference type="SMART" id="SM00530">
    <property type="entry name" value="HTH_XRE"/>
    <property type="match status" value="1"/>
</dbReference>
<keyword evidence="4" id="KW-1185">Reference proteome</keyword>
<gene>
    <name evidence="3" type="ORF">ACH3YB_31265</name>
</gene>
<organism evidence="3 4">
    <name type="scientific">Streptomyces tendae</name>
    <dbReference type="NCBI Taxonomy" id="1932"/>
    <lineage>
        <taxon>Bacteria</taxon>
        <taxon>Bacillati</taxon>
        <taxon>Actinomycetota</taxon>
        <taxon>Actinomycetes</taxon>
        <taxon>Kitasatosporales</taxon>
        <taxon>Streptomycetaceae</taxon>
        <taxon>Streptomyces</taxon>
    </lineage>
</organism>
<sequence>MLSDHPDWIIEGRRALGERIADLRTAAHHTQETFSEATGIPRRTLQRIERGEADPRFSELMRIAAALDTRVTVLIND</sequence>
<dbReference type="InterPro" id="IPR001387">
    <property type="entry name" value="Cro/C1-type_HTH"/>
</dbReference>
<dbReference type="PANTHER" id="PTHR46797:SF1">
    <property type="entry name" value="METHYLPHOSPHONATE SYNTHASE"/>
    <property type="match status" value="1"/>
</dbReference>
<evidence type="ECO:0000256" key="1">
    <source>
        <dbReference type="ARBA" id="ARBA00023125"/>
    </source>
</evidence>
<name>A0ABW7S9G5_STRTE</name>
<dbReference type="PANTHER" id="PTHR46797">
    <property type="entry name" value="HTH-TYPE TRANSCRIPTIONAL REGULATOR"/>
    <property type="match status" value="1"/>
</dbReference>
<accession>A0ABW7S9G5</accession>
<dbReference type="EMBL" id="JBIQWK010000011">
    <property type="protein sequence ID" value="MFI0576115.1"/>
    <property type="molecule type" value="Genomic_DNA"/>
</dbReference>
<evidence type="ECO:0000313" key="3">
    <source>
        <dbReference type="EMBL" id="MFI0576115.1"/>
    </source>
</evidence>
<feature type="domain" description="HTH cro/C1-type" evidence="2">
    <location>
        <begin position="20"/>
        <end position="74"/>
    </location>
</feature>
<dbReference type="CDD" id="cd00093">
    <property type="entry name" value="HTH_XRE"/>
    <property type="match status" value="1"/>
</dbReference>
<keyword evidence="1" id="KW-0238">DNA-binding</keyword>
<dbReference type="Proteomes" id="UP001610810">
    <property type="component" value="Unassembled WGS sequence"/>
</dbReference>
<protein>
    <submittedName>
        <fullName evidence="3">Helix-turn-helix domain-containing protein</fullName>
    </submittedName>
</protein>
<dbReference type="Pfam" id="PF01381">
    <property type="entry name" value="HTH_3"/>
    <property type="match status" value="1"/>
</dbReference>
<evidence type="ECO:0000313" key="4">
    <source>
        <dbReference type="Proteomes" id="UP001610810"/>
    </source>
</evidence>
<proteinExistence type="predicted"/>
<reference evidence="3 4" key="1">
    <citation type="submission" date="2024-10" db="EMBL/GenBank/DDBJ databases">
        <authorList>
            <person name="Wannawong T."/>
            <person name="Kuncharoen N."/>
            <person name="Mhuantong W."/>
        </authorList>
    </citation>
    <scope>NUCLEOTIDE SEQUENCE [LARGE SCALE GENOMIC DNA]</scope>
    <source>
        <strain evidence="3 4">CALK1-4</strain>
    </source>
</reference>
<dbReference type="PROSITE" id="PS50943">
    <property type="entry name" value="HTH_CROC1"/>
    <property type="match status" value="1"/>
</dbReference>
<comment type="caution">
    <text evidence="3">The sequence shown here is derived from an EMBL/GenBank/DDBJ whole genome shotgun (WGS) entry which is preliminary data.</text>
</comment>
<dbReference type="InterPro" id="IPR010982">
    <property type="entry name" value="Lambda_DNA-bd_dom_sf"/>
</dbReference>
<dbReference type="InterPro" id="IPR050807">
    <property type="entry name" value="TransReg_Diox_bact_type"/>
</dbReference>